<evidence type="ECO:0000256" key="4">
    <source>
        <dbReference type="ARBA" id="ARBA00023136"/>
    </source>
</evidence>
<feature type="transmembrane region" description="Helical" evidence="5">
    <location>
        <begin position="444"/>
        <end position="465"/>
    </location>
</feature>
<evidence type="ECO:0000256" key="2">
    <source>
        <dbReference type="ARBA" id="ARBA00022692"/>
    </source>
</evidence>
<dbReference type="PANTHER" id="PTHR21576:SF158">
    <property type="entry name" value="RIBOSOMAL RNA-PROCESSING PROTEIN 12-LIKE CONSERVED DOMAIN-CONTAINING PROTEIN"/>
    <property type="match status" value="1"/>
</dbReference>
<feature type="domain" description="Nodulin-like" evidence="6">
    <location>
        <begin position="20"/>
        <end position="283"/>
    </location>
</feature>
<organism evidence="7 8">
    <name type="scientific">Strigomonas culicis</name>
    <dbReference type="NCBI Taxonomy" id="28005"/>
    <lineage>
        <taxon>Eukaryota</taxon>
        <taxon>Discoba</taxon>
        <taxon>Euglenozoa</taxon>
        <taxon>Kinetoplastea</taxon>
        <taxon>Metakinetoplastina</taxon>
        <taxon>Trypanosomatida</taxon>
        <taxon>Trypanosomatidae</taxon>
        <taxon>Strigomonadinae</taxon>
        <taxon>Strigomonas</taxon>
    </lineage>
</organism>
<feature type="transmembrane region" description="Helical" evidence="5">
    <location>
        <begin position="55"/>
        <end position="74"/>
    </location>
</feature>
<proteinExistence type="predicted"/>
<dbReference type="EMBL" id="ATMH01009346">
    <property type="protein sequence ID" value="EPY19657.1"/>
    <property type="molecule type" value="Genomic_DNA"/>
</dbReference>
<feature type="transmembrane region" description="Helical" evidence="5">
    <location>
        <begin position="579"/>
        <end position="598"/>
    </location>
</feature>
<evidence type="ECO:0000313" key="7">
    <source>
        <dbReference type="EMBL" id="EPY19657.1"/>
    </source>
</evidence>
<keyword evidence="3 5" id="KW-1133">Transmembrane helix</keyword>
<dbReference type="SUPFAM" id="SSF103473">
    <property type="entry name" value="MFS general substrate transporter"/>
    <property type="match status" value="1"/>
</dbReference>
<evidence type="ECO:0000313" key="8">
    <source>
        <dbReference type="Proteomes" id="UP000015354"/>
    </source>
</evidence>
<dbReference type="PANTHER" id="PTHR21576">
    <property type="entry name" value="UNCHARACTERIZED NODULIN-LIKE PROTEIN"/>
    <property type="match status" value="1"/>
</dbReference>
<feature type="transmembrane region" description="Helical" evidence="5">
    <location>
        <begin position="184"/>
        <end position="207"/>
    </location>
</feature>
<comment type="caution">
    <text evidence="7">The sequence shown here is derived from an EMBL/GenBank/DDBJ whole genome shotgun (WGS) entry which is preliminary data.</text>
</comment>
<keyword evidence="8" id="KW-1185">Reference proteome</keyword>
<protein>
    <recommendedName>
        <fullName evidence="6">Nodulin-like domain-containing protein</fullName>
    </recommendedName>
</protein>
<comment type="subcellular location">
    <subcellularLocation>
        <location evidence="1">Membrane</location>
        <topology evidence="1">Multi-pass membrane protein</topology>
    </subcellularLocation>
</comment>
<dbReference type="GO" id="GO:0016020">
    <property type="term" value="C:membrane"/>
    <property type="evidence" value="ECO:0007669"/>
    <property type="project" value="UniProtKB-SubCell"/>
</dbReference>
<keyword evidence="4 5" id="KW-0472">Membrane</keyword>
<reference evidence="7 8" key="1">
    <citation type="journal article" date="2013" name="PLoS ONE">
        <title>Predicting the Proteins of Angomonas deanei, Strigomonas culicis and Their Respective Endosymbionts Reveals New Aspects of the Trypanosomatidae Family.</title>
        <authorList>
            <person name="Motta M.C."/>
            <person name="Martins A.C."/>
            <person name="de Souza S.S."/>
            <person name="Catta-Preta C.M."/>
            <person name="Silva R."/>
            <person name="Klein C.C."/>
            <person name="de Almeida L.G."/>
            <person name="de Lima Cunha O."/>
            <person name="Ciapina L.P."/>
            <person name="Brocchi M."/>
            <person name="Colabardini A.C."/>
            <person name="de Araujo Lima B."/>
            <person name="Machado C.R."/>
            <person name="de Almeida Soares C.M."/>
            <person name="Probst C.M."/>
            <person name="de Menezes C.B."/>
            <person name="Thompson C.E."/>
            <person name="Bartholomeu D.C."/>
            <person name="Gradia D.F."/>
            <person name="Pavoni D.P."/>
            <person name="Grisard E.C."/>
            <person name="Fantinatti-Garboggini F."/>
            <person name="Marchini F.K."/>
            <person name="Rodrigues-Luiz G.F."/>
            <person name="Wagner G."/>
            <person name="Goldman G.H."/>
            <person name="Fietto J.L."/>
            <person name="Elias M.C."/>
            <person name="Goldman M.H."/>
            <person name="Sagot M.F."/>
            <person name="Pereira M."/>
            <person name="Stoco P.H."/>
            <person name="de Mendonca-Neto R.P."/>
            <person name="Teixeira S.M."/>
            <person name="Maciel T.E."/>
            <person name="de Oliveira Mendes T.A."/>
            <person name="Urmenyi T.P."/>
            <person name="de Souza W."/>
            <person name="Schenkman S."/>
            <person name="de Vasconcelos A.T."/>
        </authorList>
    </citation>
    <scope>NUCLEOTIDE SEQUENCE [LARGE SCALE GENOMIC DNA]</scope>
</reference>
<evidence type="ECO:0000256" key="3">
    <source>
        <dbReference type="ARBA" id="ARBA00022989"/>
    </source>
</evidence>
<gene>
    <name evidence="7" type="ORF">STCU_09346</name>
</gene>
<feature type="transmembrane region" description="Helical" evidence="5">
    <location>
        <begin position="502"/>
        <end position="527"/>
    </location>
</feature>
<dbReference type="InterPro" id="IPR036259">
    <property type="entry name" value="MFS_trans_sf"/>
</dbReference>
<feature type="transmembrane region" description="Helical" evidence="5">
    <location>
        <begin position="157"/>
        <end position="178"/>
    </location>
</feature>
<feature type="transmembrane region" description="Helical" evidence="5">
    <location>
        <begin position="114"/>
        <end position="136"/>
    </location>
</feature>
<dbReference type="Gene3D" id="1.20.1250.20">
    <property type="entry name" value="MFS general substrate transporter like domains"/>
    <property type="match status" value="2"/>
</dbReference>
<evidence type="ECO:0000256" key="5">
    <source>
        <dbReference type="SAM" id="Phobius"/>
    </source>
</evidence>
<feature type="transmembrane region" description="Helical" evidence="5">
    <location>
        <begin position="477"/>
        <end position="496"/>
    </location>
</feature>
<name>S9TN17_9TRYP</name>
<evidence type="ECO:0000259" key="6">
    <source>
        <dbReference type="Pfam" id="PF06813"/>
    </source>
</evidence>
<feature type="transmembrane region" description="Helical" evidence="5">
    <location>
        <begin position="405"/>
        <end position="424"/>
    </location>
</feature>
<dbReference type="FunFam" id="1.20.1250.20:FF:001014">
    <property type="entry name" value="Nodulin-like, putative"/>
    <property type="match status" value="1"/>
</dbReference>
<dbReference type="Pfam" id="PF06813">
    <property type="entry name" value="Nodulin-like"/>
    <property type="match status" value="1"/>
</dbReference>
<evidence type="ECO:0000256" key="1">
    <source>
        <dbReference type="ARBA" id="ARBA00004141"/>
    </source>
</evidence>
<feature type="transmembrane region" description="Helical" evidence="5">
    <location>
        <begin position="273"/>
        <end position="298"/>
    </location>
</feature>
<dbReference type="AlphaFoldDB" id="S9TN17"/>
<dbReference type="InterPro" id="IPR010658">
    <property type="entry name" value="Nodulin-like"/>
</dbReference>
<keyword evidence="2 5" id="KW-0812">Transmembrane</keyword>
<sequence length="611" mass="66734">MEQQQQLHPKWSEWTLEKKWFLHFFVSILLSINNAACFCFGIFSPFMKTGAFGYTQFQVSVVSTVGVLLSYFSIPTGFLYDKKGPTATLFVGTILNVVGWMGMYVIFYDLEQPVLSNSVLVMCIFFGLSQLSASFYETGSVLTNLKSFSCYQGRVILIQKTFMGLGSSIVAQINLAFIEEYTTGIAPFLSFLFTFSLISGVLGVLFVKLPTPQTRAVGLNVADADTIARGGGEPTLFARPFRWGTAILFFAVAYVLVVTLVENYVTLGTGARALVGVLTVLLCFSFTSMIFVTPSFVVNVGGFRGDAAALHGAVELDPAAKAEAVAYCEDRRQTCVVEDLGDAVRTPLPDPSYGTEIGTTSVVPVPGATAPLAQKAWHSSLFVEKTGVLHLNISSLVANFSKREIWLLWYICFASWGCMTLTSSNSSQVYQALCYDTFSLTTNTVYVSIFGVASALGRVVVGYAFPFMERFNYSIASFLVFSPLFNVVGLPLFLIIPGPLLFVPFFIIGLSTGISWGSTVLVVTSLFAPNNCGKHYSWLYTAGMLSPVVFNMALFGPWYDHNSSLQGRVDRSCKGVACLWLPFILCGLVNLLAVPVALHFTRRISSRGGIL</sequence>
<feature type="transmembrane region" description="Helical" evidence="5">
    <location>
        <begin position="539"/>
        <end position="559"/>
    </location>
</feature>
<dbReference type="OrthoDB" id="410267at2759"/>
<feature type="transmembrane region" description="Helical" evidence="5">
    <location>
        <begin position="243"/>
        <end position="261"/>
    </location>
</feature>
<feature type="transmembrane region" description="Helical" evidence="5">
    <location>
        <begin position="20"/>
        <end position="43"/>
    </location>
</feature>
<accession>S9TN17</accession>
<dbReference type="Proteomes" id="UP000015354">
    <property type="component" value="Unassembled WGS sequence"/>
</dbReference>
<feature type="transmembrane region" description="Helical" evidence="5">
    <location>
        <begin position="86"/>
        <end position="108"/>
    </location>
</feature>